<protein>
    <submittedName>
        <fullName evidence="2">Uncharacterized protein</fullName>
    </submittedName>
</protein>
<name>A0A176VF42_MARPO</name>
<reference evidence="2" key="1">
    <citation type="submission" date="2016-03" db="EMBL/GenBank/DDBJ databases">
        <title>Mechanisms controlling the formation of the plant cell surface in tip-growing cells are functionally conserved among land plants.</title>
        <authorList>
            <person name="Honkanen S."/>
            <person name="Jones V.A."/>
            <person name="Morieri G."/>
            <person name="Champion C."/>
            <person name="Hetherington A.J."/>
            <person name="Kelly S."/>
            <person name="Saint-Marcoux D."/>
            <person name="Proust H."/>
            <person name="Prescott H."/>
            <person name="Dolan L."/>
        </authorList>
    </citation>
    <scope>NUCLEOTIDE SEQUENCE [LARGE SCALE GENOMIC DNA]</scope>
    <source>
        <tissue evidence="2">Whole gametophyte</tissue>
    </source>
</reference>
<evidence type="ECO:0000256" key="1">
    <source>
        <dbReference type="SAM" id="MobiDB-lite"/>
    </source>
</evidence>
<comment type="caution">
    <text evidence="2">The sequence shown here is derived from an EMBL/GenBank/DDBJ whole genome shotgun (WGS) entry which is preliminary data.</text>
</comment>
<organism evidence="2 3">
    <name type="scientific">Marchantia polymorpha subsp. ruderalis</name>
    <dbReference type="NCBI Taxonomy" id="1480154"/>
    <lineage>
        <taxon>Eukaryota</taxon>
        <taxon>Viridiplantae</taxon>
        <taxon>Streptophyta</taxon>
        <taxon>Embryophyta</taxon>
        <taxon>Marchantiophyta</taxon>
        <taxon>Marchantiopsida</taxon>
        <taxon>Marchantiidae</taxon>
        <taxon>Marchantiales</taxon>
        <taxon>Marchantiaceae</taxon>
        <taxon>Marchantia</taxon>
    </lineage>
</organism>
<evidence type="ECO:0000313" key="3">
    <source>
        <dbReference type="Proteomes" id="UP000077202"/>
    </source>
</evidence>
<evidence type="ECO:0000313" key="2">
    <source>
        <dbReference type="EMBL" id="OAE18931.1"/>
    </source>
</evidence>
<proteinExistence type="predicted"/>
<dbReference type="Proteomes" id="UP000077202">
    <property type="component" value="Unassembled WGS sequence"/>
</dbReference>
<keyword evidence="3" id="KW-1185">Reference proteome</keyword>
<feature type="region of interest" description="Disordered" evidence="1">
    <location>
        <begin position="1280"/>
        <end position="1306"/>
    </location>
</feature>
<accession>A0A176VF42</accession>
<feature type="compositionally biased region" description="Polar residues" evidence="1">
    <location>
        <begin position="1294"/>
        <end position="1306"/>
    </location>
</feature>
<dbReference type="EMBL" id="LVLJ01003973">
    <property type="protein sequence ID" value="OAE18931.1"/>
    <property type="molecule type" value="Genomic_DNA"/>
</dbReference>
<sequence>MLDYEDLGDEHFSNQVMSLWNFAELYKDMYFSMPERCSNPIERQKFQRLYFRNGDHVIRRGCFKRENNYQFRDYKTIVVYVYWPGYHRYGPFVRLNAICENTYPVGIYLPPLGTVRCRAQSFRFTTSQVGWSLGDLLVRHCRPGPPGVPSPGWSRLLGIGIVTLDSRMDMLKSGDILIKTKGRPIEPDGPRVTAARYNTRLEIYAFIFTQADSDGGDSYWTFMCADSFRYDFADPDSDLKLPIAYGVPQPADIMISIDEEFSNYDPGTERGGYVKFYQNPATSLDKPERLITLYPPTRVPETGPTSFGGPPPNLEAGRAAWLDPGKMCFGDLPVPLGESSRPLVFRFGHWAPNPDQEAEEAWVWVWNPVVELYSRHPRASDGTTYIRHDRTGIDYGAETGMPEFESFSSEELDIHTPIPMADFEIMTGDVVIRRDLRHNVHPFLKYGMLPASDRREGWVRLCPGDLLLRFGQLKDPGHLRIGDIDAHHHHADDPPGNRFIFGVELYGLTLDEDHQGVWLFRGRDEVVFGNIRRYMVPPRPPLDRGGDIRLQGFLDGNPYWYNSPFSATLPTATMVAVGGGRSESEQRARIEARCDNWGESLQTCCDSGATDADFRHSGRPLGLPIPSLDSDGLYCQPKVPGPQGTTAQRKHRHSRGRSINIIRTGPFEPEPTEDRLRGISRDHGKLEHTSYTQFSTFCRALPGLNSRLRTLKPEILSSIFELVIMRFVATFGSAGYQSKMRSLVELYKDEFFSVRSITDDECALSSFNNLLFRPGDHALRIGEFKFPTRKWEDHKYGELFIYWPDFHSKGPWIRVPSVFRLDHGLRFQPPTKFQPSDNEHPMSASYICNKFQSGEFHWAEGDILVRKFDLYRQPEEEEWNEESGMSPRTWWEQQEKIKTEIEEWNERNPWETLLGAGQVLADWNMDLLHIGDLIVRVRAQHGPRYRHEYKTYSTRLDVEAFLHLGDNRWRNVGRDGFSFDFHRGIRDVKNIHRKYPSLSNIPQPGDIKISLDRQFQAFDPIVGRGGYIQLHQNCPTVGAELPGDSEGCKYQRQWANSGNPIILRMGRFEHWRRPVYIYQVHEQPWVWFSNNNFELYGRHPTVLGSWMLLSSADKSYPIRPPEQLTLEPWERFERQPYTGRHSVLDESSKLRLNEVAPKFAPRERDVVIRQDINNDTFGHKNRKVFPWVPRRPLYGGDLLVRFEDNASMPQSGFSWKFTVELYATVMNEENQQVFIFRGRDQVFYGETLLRGEICSTWYRHMVVRPEPFFLDRELERRKRASEKADRVQKPVTAMLSQSNPLLASGD</sequence>
<gene>
    <name evidence="2" type="ORF">AXG93_1976s1370</name>
</gene>